<dbReference type="EMBL" id="JBHSFO010000005">
    <property type="protein sequence ID" value="MFC4604273.1"/>
    <property type="molecule type" value="Genomic_DNA"/>
</dbReference>
<dbReference type="Proteomes" id="UP001595914">
    <property type="component" value="Unassembled WGS sequence"/>
</dbReference>
<evidence type="ECO:0000259" key="9">
    <source>
        <dbReference type="PROSITE" id="PS50850"/>
    </source>
</evidence>
<evidence type="ECO:0000256" key="5">
    <source>
        <dbReference type="ARBA" id="ARBA00022989"/>
    </source>
</evidence>
<evidence type="ECO:0000313" key="10">
    <source>
        <dbReference type="EMBL" id="MFC4604273.1"/>
    </source>
</evidence>
<feature type="transmembrane region" description="Helical" evidence="8">
    <location>
        <begin position="126"/>
        <end position="147"/>
    </location>
</feature>
<feature type="transmembrane region" description="Helical" evidence="8">
    <location>
        <begin position="182"/>
        <end position="204"/>
    </location>
</feature>
<keyword evidence="3" id="KW-1003">Cell membrane</keyword>
<dbReference type="PANTHER" id="PTHR42718:SF42">
    <property type="entry name" value="EXPORT PROTEIN"/>
    <property type="match status" value="1"/>
</dbReference>
<dbReference type="InterPro" id="IPR036259">
    <property type="entry name" value="MFS_trans_sf"/>
</dbReference>
<dbReference type="Gene3D" id="1.20.1720.10">
    <property type="entry name" value="Multidrug resistance protein D"/>
    <property type="match status" value="1"/>
</dbReference>
<evidence type="ECO:0000256" key="3">
    <source>
        <dbReference type="ARBA" id="ARBA00022475"/>
    </source>
</evidence>
<keyword evidence="6 8" id="KW-0472">Membrane</keyword>
<dbReference type="Pfam" id="PF07690">
    <property type="entry name" value="MFS_1"/>
    <property type="match status" value="1"/>
</dbReference>
<keyword evidence="5 8" id="KW-1133">Transmembrane helix</keyword>
<feature type="region of interest" description="Disordered" evidence="7">
    <location>
        <begin position="1"/>
        <end position="20"/>
    </location>
</feature>
<keyword evidence="2" id="KW-0813">Transport</keyword>
<keyword evidence="11" id="KW-1185">Reference proteome</keyword>
<sequence>MTDRDMTRGDITAPDVTGPDGGGLGPRRWWALGAVSLAVLAVGLDGTVLSVAIPTLAGALHASESDLQWFSSAYFLVLAASMLPAGLLGDRYGHKKVLLSSLALFGAGSVASAYSTTVPQFLASRVLLGLAGAGVIVMAISALTVLFDPAERPKAVGVWAAANFLALPLGPILGGWLLTHHWWGWVFLLNVPVVVIGCVAVATLVPESRAAQAPGLDPVGVAASSAGLVAVTYGLITAGQHGWTDTRALLAQVAGVAILVGFVGWERRLTRRPGGQPLLDLTLFQSASFTWGVVLAAVAVLAMIGGLFTMPQYFQGVLGTDAMGSGVRLLPLIGGLVVGALPADRVAALLGAKVTVATGFALLAAGFLLGSRTGVSSSDAFVAAWMAVVGMGLGLAMATASAAALAELSPERSGVGSAVLQAVNKVGGPFGTAVLGSVLTAGYLSRLDLTGLPEPAATAARQSVFGGVAVAHETGSTALLDSVRAAFVHGMDSSMLVSAGIAVVGLVLTVLFLPRTAVPSEPEQESRHVETR</sequence>
<dbReference type="RefSeq" id="WP_378416969.1">
    <property type="nucleotide sequence ID" value="NZ_JBHSFO010000005.1"/>
</dbReference>
<dbReference type="CDD" id="cd17321">
    <property type="entry name" value="MFS_MMR_MDR_like"/>
    <property type="match status" value="1"/>
</dbReference>
<feature type="transmembrane region" description="Helical" evidence="8">
    <location>
        <begin position="29"/>
        <end position="57"/>
    </location>
</feature>
<feature type="transmembrane region" description="Helical" evidence="8">
    <location>
        <begin position="69"/>
        <end position="88"/>
    </location>
</feature>
<reference evidence="11" key="1">
    <citation type="journal article" date="2019" name="Int. J. Syst. Evol. Microbiol.">
        <title>The Global Catalogue of Microorganisms (GCM) 10K type strain sequencing project: providing services to taxonomists for standard genome sequencing and annotation.</title>
        <authorList>
            <consortium name="The Broad Institute Genomics Platform"/>
            <consortium name="The Broad Institute Genome Sequencing Center for Infectious Disease"/>
            <person name="Wu L."/>
            <person name="Ma J."/>
        </authorList>
    </citation>
    <scope>NUCLEOTIDE SEQUENCE [LARGE SCALE GENOMIC DNA]</scope>
    <source>
        <strain evidence="11">CCUG 54520</strain>
    </source>
</reference>
<feature type="transmembrane region" description="Helical" evidence="8">
    <location>
        <begin position="248"/>
        <end position="265"/>
    </location>
</feature>
<feature type="transmembrane region" description="Helical" evidence="8">
    <location>
        <begin position="97"/>
        <end position="114"/>
    </location>
</feature>
<dbReference type="PROSITE" id="PS50850">
    <property type="entry name" value="MFS"/>
    <property type="match status" value="1"/>
</dbReference>
<proteinExistence type="predicted"/>
<evidence type="ECO:0000256" key="7">
    <source>
        <dbReference type="SAM" id="MobiDB-lite"/>
    </source>
</evidence>
<comment type="subcellular location">
    <subcellularLocation>
        <location evidence="1">Cell membrane</location>
        <topology evidence="1">Multi-pass membrane protein</topology>
    </subcellularLocation>
</comment>
<dbReference type="SUPFAM" id="SSF103473">
    <property type="entry name" value="MFS general substrate transporter"/>
    <property type="match status" value="1"/>
</dbReference>
<evidence type="ECO:0000256" key="6">
    <source>
        <dbReference type="ARBA" id="ARBA00023136"/>
    </source>
</evidence>
<dbReference type="Gene3D" id="1.20.1250.20">
    <property type="entry name" value="MFS general substrate transporter like domains"/>
    <property type="match status" value="1"/>
</dbReference>
<evidence type="ECO:0000256" key="8">
    <source>
        <dbReference type="SAM" id="Phobius"/>
    </source>
</evidence>
<feature type="transmembrane region" description="Helical" evidence="8">
    <location>
        <begin position="286"/>
        <end position="310"/>
    </location>
</feature>
<gene>
    <name evidence="10" type="ORF">ACFO6S_11310</name>
</gene>
<evidence type="ECO:0000256" key="4">
    <source>
        <dbReference type="ARBA" id="ARBA00022692"/>
    </source>
</evidence>
<feature type="transmembrane region" description="Helical" evidence="8">
    <location>
        <begin position="348"/>
        <end position="370"/>
    </location>
</feature>
<feature type="transmembrane region" description="Helical" evidence="8">
    <location>
        <begin position="156"/>
        <end position="176"/>
    </location>
</feature>
<feature type="transmembrane region" description="Helical" evidence="8">
    <location>
        <begin position="382"/>
        <end position="405"/>
    </location>
</feature>
<accession>A0ABV9FSM8</accession>
<comment type="caution">
    <text evidence="10">The sequence shown here is derived from an EMBL/GenBank/DDBJ whole genome shotgun (WGS) entry which is preliminary data.</text>
</comment>
<protein>
    <submittedName>
        <fullName evidence="10">MFS transporter</fullName>
    </submittedName>
</protein>
<evidence type="ECO:0000256" key="2">
    <source>
        <dbReference type="ARBA" id="ARBA00022448"/>
    </source>
</evidence>
<feature type="transmembrane region" description="Helical" evidence="8">
    <location>
        <begin position="322"/>
        <end position="341"/>
    </location>
</feature>
<keyword evidence="4 8" id="KW-0812">Transmembrane</keyword>
<dbReference type="InterPro" id="IPR004638">
    <property type="entry name" value="EmrB-like"/>
</dbReference>
<dbReference type="InterPro" id="IPR011701">
    <property type="entry name" value="MFS"/>
</dbReference>
<dbReference type="InterPro" id="IPR020846">
    <property type="entry name" value="MFS_dom"/>
</dbReference>
<feature type="transmembrane region" description="Helical" evidence="8">
    <location>
        <begin position="216"/>
        <end position="236"/>
    </location>
</feature>
<dbReference type="PANTHER" id="PTHR42718">
    <property type="entry name" value="MAJOR FACILITATOR SUPERFAMILY MULTIDRUG TRANSPORTER MFSC"/>
    <property type="match status" value="1"/>
</dbReference>
<evidence type="ECO:0000256" key="1">
    <source>
        <dbReference type="ARBA" id="ARBA00004651"/>
    </source>
</evidence>
<feature type="transmembrane region" description="Helical" evidence="8">
    <location>
        <begin position="495"/>
        <end position="513"/>
    </location>
</feature>
<organism evidence="10 11">
    <name type="scientific">Rhodococcus kronopolitis</name>
    <dbReference type="NCBI Taxonomy" id="1460226"/>
    <lineage>
        <taxon>Bacteria</taxon>
        <taxon>Bacillati</taxon>
        <taxon>Actinomycetota</taxon>
        <taxon>Actinomycetes</taxon>
        <taxon>Mycobacteriales</taxon>
        <taxon>Nocardiaceae</taxon>
        <taxon>Rhodococcus</taxon>
    </lineage>
</organism>
<evidence type="ECO:0000313" key="11">
    <source>
        <dbReference type="Proteomes" id="UP001595914"/>
    </source>
</evidence>
<dbReference type="NCBIfam" id="TIGR00711">
    <property type="entry name" value="efflux_EmrB"/>
    <property type="match status" value="1"/>
</dbReference>
<feature type="domain" description="Major facilitator superfamily (MFS) profile" evidence="9">
    <location>
        <begin position="31"/>
        <end position="517"/>
    </location>
</feature>
<name>A0ABV9FSM8_9NOCA</name>